<sequence>MCVERNISKSLIFLLAVSCGVIVANIYYSQTIISVISDTLNMSLKSSGFIVSITQLGYGVGLVFLVPLADKYENKKLILSLIILSIVITIAITLTTSPSLFLIISLLLGVSAVAVQVIVPYVSHLAAATERGRVVGNVMSGLMLGIMMSRPASSFISEFLPWQFVYILSAILMFILLMVLWLKLPERHPKNSLKYLEILKSMKMIVVSEPVLRRRSIYQAAMFGCFSLFWTASPLLLLSPVFNFSHQGVALFALAGVAGAIAAPLAGKMADQDKVRKGTKYAMIIAMISFGLTLFCQSGSVVAVFILTVAAILIDFATALNLVLGQREIFLLNSALRSRINGIYMATFFLGGSVASALGAWVFVVFGWIGVVTVSVTIMLLAFIYFLTEKTPLDLNATLV</sequence>
<gene>
    <name evidence="6" type="ORF">CDH04_00595</name>
    <name evidence="7" type="ORF">FZC43_00595</name>
</gene>
<organism evidence="6 8">
    <name type="scientific">Francisella adeliensis</name>
    <dbReference type="NCBI Taxonomy" id="2007306"/>
    <lineage>
        <taxon>Bacteria</taxon>
        <taxon>Pseudomonadati</taxon>
        <taxon>Pseudomonadota</taxon>
        <taxon>Gammaproteobacteria</taxon>
        <taxon>Thiotrichales</taxon>
        <taxon>Francisellaceae</taxon>
        <taxon>Francisella</taxon>
    </lineage>
</organism>
<name>A0A2Z4XWZ4_9GAMM</name>
<protein>
    <submittedName>
        <fullName evidence="6">MFS transporter</fullName>
    </submittedName>
</protein>
<dbReference type="SUPFAM" id="SSF103473">
    <property type="entry name" value="MFS general substrate transporter"/>
    <property type="match status" value="1"/>
</dbReference>
<dbReference type="CDD" id="cd17324">
    <property type="entry name" value="MFS_NepI_like"/>
    <property type="match status" value="1"/>
</dbReference>
<feature type="transmembrane region" description="Helical" evidence="4">
    <location>
        <begin position="134"/>
        <end position="152"/>
    </location>
</feature>
<evidence type="ECO:0000256" key="3">
    <source>
        <dbReference type="ARBA" id="ARBA00023136"/>
    </source>
</evidence>
<evidence type="ECO:0000313" key="6">
    <source>
        <dbReference type="EMBL" id="AXA33002.1"/>
    </source>
</evidence>
<evidence type="ECO:0000313" key="7">
    <source>
        <dbReference type="EMBL" id="QIW11229.1"/>
    </source>
</evidence>
<dbReference type="InterPro" id="IPR011701">
    <property type="entry name" value="MFS"/>
</dbReference>
<feature type="transmembrane region" description="Helical" evidence="4">
    <location>
        <begin position="301"/>
        <end position="323"/>
    </location>
</feature>
<dbReference type="AlphaFoldDB" id="A0A2Z4XWZ4"/>
<dbReference type="Proteomes" id="UP000681131">
    <property type="component" value="Chromosome"/>
</dbReference>
<feature type="transmembrane region" description="Helical" evidence="4">
    <location>
        <begin position="164"/>
        <end position="184"/>
    </location>
</feature>
<feature type="transmembrane region" description="Helical" evidence="4">
    <location>
        <begin position="49"/>
        <end position="69"/>
    </location>
</feature>
<feature type="transmembrane region" description="Helical" evidence="4">
    <location>
        <begin position="248"/>
        <end position="266"/>
    </location>
</feature>
<feature type="transmembrane region" description="Helical" evidence="4">
    <location>
        <begin position="76"/>
        <end position="94"/>
    </location>
</feature>
<feature type="transmembrane region" description="Helical" evidence="4">
    <location>
        <begin position="100"/>
        <end position="122"/>
    </location>
</feature>
<dbReference type="EMBL" id="CP021781">
    <property type="protein sequence ID" value="AXA33002.1"/>
    <property type="molecule type" value="Genomic_DNA"/>
</dbReference>
<dbReference type="Proteomes" id="UP000251120">
    <property type="component" value="Chromosome"/>
</dbReference>
<keyword evidence="3 4" id="KW-0472">Membrane</keyword>
<reference evidence="7 9" key="2">
    <citation type="submission" date="2019-08" db="EMBL/GenBank/DDBJ databases">
        <title>Complete genome sequences of Francisella adeliensis (FSC1325 and FSC1326).</title>
        <authorList>
            <person name="Ohrman C."/>
            <person name="Uneklint I."/>
            <person name="Vallesi A."/>
            <person name="Karlsson L."/>
            <person name="Sjodin A."/>
        </authorList>
    </citation>
    <scope>NUCLEOTIDE SEQUENCE [LARGE SCALE GENOMIC DNA]</scope>
    <source>
        <strain evidence="7 9">FSC1325</strain>
    </source>
</reference>
<proteinExistence type="predicted"/>
<feature type="transmembrane region" description="Helical" evidence="4">
    <location>
        <begin position="12"/>
        <end position="29"/>
    </location>
</feature>
<feature type="transmembrane region" description="Helical" evidence="4">
    <location>
        <begin position="220"/>
        <end position="242"/>
    </location>
</feature>
<dbReference type="KEGG" id="fad:CDH04_00595"/>
<dbReference type="PANTHER" id="PTHR42910">
    <property type="entry name" value="TRANSPORTER SCO4007-RELATED"/>
    <property type="match status" value="1"/>
</dbReference>
<reference evidence="6 8" key="1">
    <citation type="submission" date="2017-06" db="EMBL/GenBank/DDBJ databases">
        <title>Complete genome of Francisella adeliensis.</title>
        <authorList>
            <person name="Vallesi A."/>
            <person name="Sjodin A."/>
        </authorList>
    </citation>
    <scope>NUCLEOTIDE SEQUENCE [LARGE SCALE GENOMIC DNA]</scope>
    <source>
        <strain evidence="6 8">FDC440</strain>
    </source>
</reference>
<feature type="transmembrane region" description="Helical" evidence="4">
    <location>
        <begin position="368"/>
        <end position="387"/>
    </location>
</feature>
<dbReference type="RefSeq" id="WP_112869179.1">
    <property type="nucleotide sequence ID" value="NZ_CP043424.1"/>
</dbReference>
<evidence type="ECO:0000256" key="1">
    <source>
        <dbReference type="ARBA" id="ARBA00022692"/>
    </source>
</evidence>
<dbReference type="GO" id="GO:0022857">
    <property type="term" value="F:transmembrane transporter activity"/>
    <property type="evidence" value="ECO:0007669"/>
    <property type="project" value="InterPro"/>
</dbReference>
<keyword evidence="1 4" id="KW-0812">Transmembrane</keyword>
<dbReference type="Gene3D" id="1.20.1250.20">
    <property type="entry name" value="MFS general substrate transporter like domains"/>
    <property type="match status" value="1"/>
</dbReference>
<evidence type="ECO:0000256" key="4">
    <source>
        <dbReference type="SAM" id="Phobius"/>
    </source>
</evidence>
<evidence type="ECO:0000256" key="2">
    <source>
        <dbReference type="ARBA" id="ARBA00022989"/>
    </source>
</evidence>
<evidence type="ECO:0000259" key="5">
    <source>
        <dbReference type="PROSITE" id="PS50850"/>
    </source>
</evidence>
<dbReference type="PANTHER" id="PTHR42910:SF1">
    <property type="entry name" value="MAJOR FACILITATOR SUPERFAMILY (MFS) PROFILE DOMAIN-CONTAINING PROTEIN"/>
    <property type="match status" value="1"/>
</dbReference>
<keyword evidence="2 4" id="KW-1133">Transmembrane helix</keyword>
<feature type="transmembrane region" description="Helical" evidence="4">
    <location>
        <begin position="343"/>
        <end position="362"/>
    </location>
</feature>
<dbReference type="EMBL" id="CP043424">
    <property type="protein sequence ID" value="QIW11229.1"/>
    <property type="molecule type" value="Genomic_DNA"/>
</dbReference>
<feature type="domain" description="Major facilitator superfamily (MFS) profile" evidence="5">
    <location>
        <begin position="11"/>
        <end position="392"/>
    </location>
</feature>
<dbReference type="InterPro" id="IPR020846">
    <property type="entry name" value="MFS_dom"/>
</dbReference>
<dbReference type="InterPro" id="IPR036259">
    <property type="entry name" value="MFS_trans_sf"/>
</dbReference>
<dbReference type="PROSITE" id="PS50850">
    <property type="entry name" value="MFS"/>
    <property type="match status" value="1"/>
</dbReference>
<evidence type="ECO:0000313" key="9">
    <source>
        <dbReference type="Proteomes" id="UP000681131"/>
    </source>
</evidence>
<accession>A0A2Z4XWZ4</accession>
<keyword evidence="9" id="KW-1185">Reference proteome</keyword>
<feature type="transmembrane region" description="Helical" evidence="4">
    <location>
        <begin position="278"/>
        <end position="295"/>
    </location>
</feature>
<dbReference type="Pfam" id="PF07690">
    <property type="entry name" value="MFS_1"/>
    <property type="match status" value="1"/>
</dbReference>
<dbReference type="OrthoDB" id="63984at2"/>
<evidence type="ECO:0000313" key="8">
    <source>
        <dbReference type="Proteomes" id="UP000251120"/>
    </source>
</evidence>